<comment type="caution">
    <text evidence="1">The sequence shown here is derived from an EMBL/GenBank/DDBJ whole genome shotgun (WGS) entry which is preliminary data.</text>
</comment>
<proteinExistence type="predicted"/>
<protein>
    <recommendedName>
        <fullName evidence="3">Peptidase C39-like domain-containing protein</fullName>
    </recommendedName>
</protein>
<accession>A0A4Y7RC26</accession>
<keyword evidence="2" id="KW-1185">Reference proteome</keyword>
<dbReference type="AlphaFoldDB" id="A0A4Y7RC26"/>
<dbReference type="Proteomes" id="UP000298324">
    <property type="component" value="Unassembled WGS sequence"/>
</dbReference>
<dbReference type="EMBL" id="QFGA01000001">
    <property type="protein sequence ID" value="TEB06568.1"/>
    <property type="molecule type" value="Genomic_DNA"/>
</dbReference>
<evidence type="ECO:0000313" key="2">
    <source>
        <dbReference type="Proteomes" id="UP000298324"/>
    </source>
</evidence>
<dbReference type="RefSeq" id="WP_190238799.1">
    <property type="nucleotide sequence ID" value="NZ_QFGA01000001.1"/>
</dbReference>
<name>A0A4Y7RC26_9FIRM</name>
<evidence type="ECO:0000313" key="1">
    <source>
        <dbReference type="EMBL" id="TEB06568.1"/>
    </source>
</evidence>
<sequence length="207" mass="24099">MKIPFRYQATNYDCVPTTFINALQYLFEREDLPPEVIHKVMQYSLDSINKRGELGRGTTGLACQLILQWVESYKPKDFKNFSVDYRYLQGIDVHLKQNNNIVSCLNRGGVALVRLCNGRTGSEFHYALALSADAEFLYFFDPYYRVKNFSGADAEAMEWLGEEYTEGFSKGQSPNLRIRRERLDSEKYEKYSMSPIDERECCLIERT</sequence>
<gene>
    <name evidence="1" type="ORF">Psch_00100</name>
</gene>
<organism evidence="1 2">
    <name type="scientific">Pelotomaculum schinkii</name>
    <dbReference type="NCBI Taxonomy" id="78350"/>
    <lineage>
        <taxon>Bacteria</taxon>
        <taxon>Bacillati</taxon>
        <taxon>Bacillota</taxon>
        <taxon>Clostridia</taxon>
        <taxon>Eubacteriales</taxon>
        <taxon>Desulfotomaculaceae</taxon>
        <taxon>Pelotomaculum</taxon>
    </lineage>
</organism>
<evidence type="ECO:0008006" key="3">
    <source>
        <dbReference type="Google" id="ProtNLM"/>
    </source>
</evidence>
<reference evidence="1 2" key="1">
    <citation type="journal article" date="2018" name="Environ. Microbiol.">
        <title>Novel energy conservation strategies and behaviour of Pelotomaculum schinkii driving syntrophic propionate catabolism.</title>
        <authorList>
            <person name="Hidalgo-Ahumada C.A.P."/>
            <person name="Nobu M.K."/>
            <person name="Narihiro T."/>
            <person name="Tamaki H."/>
            <person name="Liu W.T."/>
            <person name="Kamagata Y."/>
            <person name="Stams A.J.M."/>
            <person name="Imachi H."/>
            <person name="Sousa D.Z."/>
        </authorList>
    </citation>
    <scope>NUCLEOTIDE SEQUENCE [LARGE SCALE GENOMIC DNA]</scope>
    <source>
        <strain evidence="1 2">HH</strain>
    </source>
</reference>